<dbReference type="Gene3D" id="3.40.50.10470">
    <property type="entry name" value="Translation initiation factor eif-2b, domain 2"/>
    <property type="match status" value="1"/>
</dbReference>
<gene>
    <name evidence="4" type="ORF">ASZ90_016051</name>
</gene>
<dbReference type="InterPro" id="IPR037171">
    <property type="entry name" value="NagB/RpiA_transferase-like"/>
</dbReference>
<evidence type="ECO:0000313" key="4">
    <source>
        <dbReference type="EMBL" id="KUG14307.1"/>
    </source>
</evidence>
<protein>
    <submittedName>
        <fullName evidence="4">Ribose-1,5-bisphosphate isomerase</fullName>
    </submittedName>
</protein>
<evidence type="ECO:0000256" key="3">
    <source>
        <dbReference type="ARBA" id="ARBA00023277"/>
    </source>
</evidence>
<dbReference type="GO" id="GO:0046523">
    <property type="term" value="F:S-methyl-5-thioribose-1-phosphate isomerase activity"/>
    <property type="evidence" value="ECO:0007669"/>
    <property type="project" value="TreeGrafter"/>
</dbReference>
<dbReference type="HAMAP" id="MF_02230">
    <property type="entry name" value="R15P_isomerase"/>
    <property type="match status" value="1"/>
</dbReference>
<dbReference type="SUPFAM" id="SSF100950">
    <property type="entry name" value="NagB/RpiA/CoA transferase-like"/>
    <property type="match status" value="1"/>
</dbReference>
<dbReference type="InterPro" id="IPR027363">
    <property type="entry name" value="M1Pi_N"/>
</dbReference>
<dbReference type="PANTHER" id="PTHR43475:SF2">
    <property type="entry name" value="RIBOSE 1,5-BISPHOSPHATE ISOMERASE"/>
    <property type="match status" value="1"/>
</dbReference>
<organism evidence="4">
    <name type="scientific">hydrocarbon metagenome</name>
    <dbReference type="NCBI Taxonomy" id="938273"/>
    <lineage>
        <taxon>unclassified sequences</taxon>
        <taxon>metagenomes</taxon>
        <taxon>ecological metagenomes</taxon>
    </lineage>
</organism>
<evidence type="ECO:0000256" key="2">
    <source>
        <dbReference type="ARBA" id="ARBA00023235"/>
    </source>
</evidence>
<dbReference type="NCBIfam" id="TIGR00511">
    <property type="entry name" value="ribulose_e2b2"/>
    <property type="match status" value="1"/>
</dbReference>
<dbReference type="AlphaFoldDB" id="A0A0W8F1R5"/>
<comment type="similarity">
    <text evidence="1">Belongs to the eIF-2B alpha/beta/delta subunits family. R15P isomerase subfamily.</text>
</comment>
<dbReference type="PANTHER" id="PTHR43475">
    <property type="entry name" value="METHYLTHIORIBOSE-1-PHOSPHATE ISOMERASE"/>
    <property type="match status" value="1"/>
</dbReference>
<reference evidence="4" key="1">
    <citation type="journal article" date="2015" name="Proc. Natl. Acad. Sci. U.S.A.">
        <title>Networks of energetic and metabolic interactions define dynamics in microbial communities.</title>
        <authorList>
            <person name="Embree M."/>
            <person name="Liu J.K."/>
            <person name="Al-Bassam M.M."/>
            <person name="Zengler K."/>
        </authorList>
    </citation>
    <scope>NUCLEOTIDE SEQUENCE</scope>
</reference>
<comment type="caution">
    <text evidence="4">The sequence shown here is derived from an EMBL/GenBank/DDBJ whole genome shotgun (WGS) entry which is preliminary data.</text>
</comment>
<dbReference type="InterPro" id="IPR011559">
    <property type="entry name" value="Initiation_fac_2B_a/b/d"/>
</dbReference>
<dbReference type="InterPro" id="IPR005250">
    <property type="entry name" value="R15Pi"/>
</dbReference>
<sequence length="344" mass="37298">MADPVPVKFFGACRHVLQYTPMNVPDTAEKIKKMEIRGAGRIARAAVSALAVHSAACPEEDFDRYRDEMERAAALLIATRPTAVSLPNAVHQVMRPLRGGAGPVTTAKEQFSEACEAFISASEGAVKQIGNVGARHIRDGDVVLTHCNSEAALGCLLEAHANGTRFSVFATEVRPGNQGLLTIQTLNDAGIATNYIVDSAVRYFMKEVDLVIVGADAVSVNGAVVNKIGTSQIALAAHEARTNFLVAAETYKFAPRTILGEFIAIEERDSTELLDRETARLLPHVTPRNPVFDVTPAEYVDLILTEAGAIPPQMAYIIIRDYLGWDIREFQQVTGRDDERPPGC</sequence>
<dbReference type="FunFam" id="3.40.50.10470:FF:000019">
    <property type="entry name" value="Ribose 1,5-bisphosphate isomerase"/>
    <property type="match status" value="1"/>
</dbReference>
<proteinExistence type="inferred from homology"/>
<dbReference type="Pfam" id="PF01008">
    <property type="entry name" value="IF-2B"/>
    <property type="match status" value="1"/>
</dbReference>
<dbReference type="EMBL" id="LNQE01001674">
    <property type="protein sequence ID" value="KUG14307.1"/>
    <property type="molecule type" value="Genomic_DNA"/>
</dbReference>
<keyword evidence="3" id="KW-0119">Carbohydrate metabolism</keyword>
<accession>A0A0W8F1R5</accession>
<keyword evidence="2 4" id="KW-0413">Isomerase</keyword>
<name>A0A0W8F1R5_9ZZZZ</name>
<dbReference type="Gene3D" id="1.20.120.420">
    <property type="entry name" value="translation initiation factor eif-2b, domain 1"/>
    <property type="match status" value="1"/>
</dbReference>
<dbReference type="GO" id="GO:0019509">
    <property type="term" value="P:L-methionine salvage from methylthioadenosine"/>
    <property type="evidence" value="ECO:0007669"/>
    <property type="project" value="TreeGrafter"/>
</dbReference>
<dbReference type="GO" id="GO:0043917">
    <property type="term" value="F:ribose 1,5-bisphosphate isomerase activity"/>
    <property type="evidence" value="ECO:0007669"/>
    <property type="project" value="InterPro"/>
</dbReference>
<dbReference type="NCBIfam" id="TIGR00524">
    <property type="entry name" value="eIF-2B_rel"/>
    <property type="match status" value="1"/>
</dbReference>
<dbReference type="InterPro" id="IPR042529">
    <property type="entry name" value="IF_2B-like_C"/>
</dbReference>
<dbReference type="InterPro" id="IPR000649">
    <property type="entry name" value="IF-2B-related"/>
</dbReference>
<evidence type="ECO:0000256" key="1">
    <source>
        <dbReference type="ARBA" id="ARBA00009229"/>
    </source>
</evidence>